<comment type="caution">
    <text evidence="3">The sequence shown here is derived from an EMBL/GenBank/DDBJ whole genome shotgun (WGS) entry which is preliminary data.</text>
</comment>
<reference evidence="3" key="1">
    <citation type="submission" date="2022-07" db="EMBL/GenBank/DDBJ databases">
        <title>Draft genome sequence of Zalerion maritima ATCC 34329, a (micro)plastics degrading marine fungus.</title>
        <authorList>
            <person name="Paco A."/>
            <person name="Goncalves M.F.M."/>
            <person name="Rocha-Santos T.A.P."/>
            <person name="Alves A."/>
        </authorList>
    </citation>
    <scope>NUCLEOTIDE SEQUENCE</scope>
    <source>
        <strain evidence="3">ATCC 34329</strain>
    </source>
</reference>
<dbReference type="EMBL" id="JAKWBI020000023">
    <property type="protein sequence ID" value="KAJ2905839.1"/>
    <property type="molecule type" value="Genomic_DNA"/>
</dbReference>
<organism evidence="3 4">
    <name type="scientific">Zalerion maritima</name>
    <dbReference type="NCBI Taxonomy" id="339359"/>
    <lineage>
        <taxon>Eukaryota</taxon>
        <taxon>Fungi</taxon>
        <taxon>Dikarya</taxon>
        <taxon>Ascomycota</taxon>
        <taxon>Pezizomycotina</taxon>
        <taxon>Sordariomycetes</taxon>
        <taxon>Lulworthiomycetidae</taxon>
        <taxon>Lulworthiales</taxon>
        <taxon>Lulworthiaceae</taxon>
        <taxon>Zalerion</taxon>
    </lineage>
</organism>
<proteinExistence type="predicted"/>
<evidence type="ECO:0000256" key="2">
    <source>
        <dbReference type="SAM" id="SignalP"/>
    </source>
</evidence>
<name>A0AAD5S4G5_9PEZI</name>
<evidence type="ECO:0000313" key="4">
    <source>
        <dbReference type="Proteomes" id="UP001201980"/>
    </source>
</evidence>
<sequence length="418" mass="46484">MSLDLILTGVSLAWQAWEAYEKIDGAPDEVASVAVTIKSMKGYLEDVKRLIQKHKPKFSSIQVIKIDDIVKNANTVSGEAAALFKKWDNEAGAAPGGLKWRYDKVAKVWFTLGGSMGDLKELEQKAKSRCSELDQVLNVINTEILIRMQKKLDDFLLVPPSPGPSGPTGPTNPKGKGPKKPPSPSPMPKRSDIRILIVDPSNRGRGRVAESLLLLMGTWTVCTGGRWKISTAHSAGFFLREKSDVIDIIENMNLLHGHDVKVTQGGKPASPVAMEALFDNNAYKHPLKEKIKEKVASETSRGLSRNAFKNYDYLIAFTEREHENLIRLKGQLMASYGSKIAPAGKGRVLHLGSYLSRQAGKGPVEMIDPRPATREKWNAKVAQIKFALKQFLRKELGWEQWKPGAKVERWEEVIKWAV</sequence>
<feature type="region of interest" description="Disordered" evidence="1">
    <location>
        <begin position="157"/>
        <end position="192"/>
    </location>
</feature>
<keyword evidence="4" id="KW-1185">Reference proteome</keyword>
<evidence type="ECO:0008006" key="5">
    <source>
        <dbReference type="Google" id="ProtNLM"/>
    </source>
</evidence>
<keyword evidence="2" id="KW-0732">Signal</keyword>
<evidence type="ECO:0000313" key="3">
    <source>
        <dbReference type="EMBL" id="KAJ2905839.1"/>
    </source>
</evidence>
<protein>
    <recommendedName>
        <fullName evidence="5">Prion-inhibition and propagation HeLo domain-containing protein</fullName>
    </recommendedName>
</protein>
<gene>
    <name evidence="3" type="ORF">MKZ38_004087</name>
</gene>
<dbReference type="Proteomes" id="UP001201980">
    <property type="component" value="Unassembled WGS sequence"/>
</dbReference>
<feature type="chain" id="PRO_5042100999" description="Prion-inhibition and propagation HeLo domain-containing protein" evidence="2">
    <location>
        <begin position="20"/>
        <end position="418"/>
    </location>
</feature>
<evidence type="ECO:0000256" key="1">
    <source>
        <dbReference type="SAM" id="MobiDB-lite"/>
    </source>
</evidence>
<dbReference type="Gene3D" id="3.40.50.2300">
    <property type="match status" value="1"/>
</dbReference>
<accession>A0AAD5S4G5</accession>
<feature type="signal peptide" evidence="2">
    <location>
        <begin position="1"/>
        <end position="19"/>
    </location>
</feature>
<dbReference type="AlphaFoldDB" id="A0AAD5S4G5"/>